<reference evidence="1" key="1">
    <citation type="submission" date="2020-03" db="EMBL/GenBank/DDBJ databases">
        <title>Site-based positive gene gene selection in Geosmithia morbida across the United States reveals a broad range of putative effectors and factors for local host and environmental adapation.</title>
        <authorList>
            <person name="Onufrak A."/>
            <person name="Murdoch R.W."/>
            <person name="Gazis R."/>
            <person name="Huff M."/>
            <person name="Staton M."/>
            <person name="Klingeman W."/>
            <person name="Hadziabdic D."/>
        </authorList>
    </citation>
    <scope>NUCLEOTIDE SEQUENCE</scope>
    <source>
        <strain evidence="1">1262</strain>
    </source>
</reference>
<dbReference type="OrthoDB" id="420564at2759"/>
<sequence>MPPAYSSPKPLSTTGMVSIKLAEISRSDIVGLTSTSASATITDAVPLASYKWFPDYPLSPLFRSGCISKPDSDIRPVDLVTDRNNMRKLLTFANPNSSNFGHEEFTLQVEIANKTAVFCRDVARMYRVVGPQDFLGYGHAFEKKYTR</sequence>
<name>A0A9P4YZZ2_9HYPO</name>
<dbReference type="RefSeq" id="XP_035323390.1">
    <property type="nucleotide sequence ID" value="XM_035467378.1"/>
</dbReference>
<accession>A0A9P4YZZ2</accession>
<protein>
    <submittedName>
        <fullName evidence="1">Uncharacterized protein</fullName>
    </submittedName>
</protein>
<dbReference type="GeneID" id="55971632"/>
<evidence type="ECO:0000313" key="1">
    <source>
        <dbReference type="EMBL" id="KAF4124738.1"/>
    </source>
</evidence>
<dbReference type="EMBL" id="JAANYQ010000004">
    <property type="protein sequence ID" value="KAF4124738.1"/>
    <property type="molecule type" value="Genomic_DNA"/>
</dbReference>
<gene>
    <name evidence="1" type="ORF">GMORB2_5404</name>
</gene>
<organism evidence="1 2">
    <name type="scientific">Geosmithia morbida</name>
    <dbReference type="NCBI Taxonomy" id="1094350"/>
    <lineage>
        <taxon>Eukaryota</taxon>
        <taxon>Fungi</taxon>
        <taxon>Dikarya</taxon>
        <taxon>Ascomycota</taxon>
        <taxon>Pezizomycotina</taxon>
        <taxon>Sordariomycetes</taxon>
        <taxon>Hypocreomycetidae</taxon>
        <taxon>Hypocreales</taxon>
        <taxon>Bionectriaceae</taxon>
        <taxon>Geosmithia</taxon>
    </lineage>
</organism>
<dbReference type="AlphaFoldDB" id="A0A9P4YZZ2"/>
<dbReference type="Proteomes" id="UP000749293">
    <property type="component" value="Unassembled WGS sequence"/>
</dbReference>
<proteinExistence type="predicted"/>
<comment type="caution">
    <text evidence="1">The sequence shown here is derived from an EMBL/GenBank/DDBJ whole genome shotgun (WGS) entry which is preliminary data.</text>
</comment>
<keyword evidence="2" id="KW-1185">Reference proteome</keyword>
<evidence type="ECO:0000313" key="2">
    <source>
        <dbReference type="Proteomes" id="UP000749293"/>
    </source>
</evidence>